<evidence type="ECO:0008006" key="6">
    <source>
        <dbReference type="Google" id="ProtNLM"/>
    </source>
</evidence>
<dbReference type="Proteomes" id="UP000487117">
    <property type="component" value="Unassembled WGS sequence"/>
</dbReference>
<name>A0A7V8JKY6_STEMA</name>
<keyword evidence="2" id="KW-0328">Glycosyltransferase</keyword>
<accession>A0A7V8JKY6</accession>
<dbReference type="SUPFAM" id="SSF53448">
    <property type="entry name" value="Nucleotide-diphospho-sugar transferases"/>
    <property type="match status" value="1"/>
</dbReference>
<dbReference type="EMBL" id="WNDS01000004">
    <property type="protein sequence ID" value="KAF1014037.1"/>
    <property type="molecule type" value="Genomic_DNA"/>
</dbReference>
<evidence type="ECO:0000313" key="4">
    <source>
        <dbReference type="EMBL" id="KAF1014037.1"/>
    </source>
</evidence>
<dbReference type="Gene3D" id="3.90.550.10">
    <property type="entry name" value="Spore Coat Polysaccharide Biosynthesis Protein SpsA, Chain A"/>
    <property type="match status" value="1"/>
</dbReference>
<dbReference type="AlphaFoldDB" id="A0A7V8JKY6"/>
<gene>
    <name evidence="4" type="ORF">GAK31_03060</name>
</gene>
<evidence type="ECO:0000313" key="5">
    <source>
        <dbReference type="Proteomes" id="UP000487117"/>
    </source>
</evidence>
<dbReference type="PANTHER" id="PTHR43179:SF12">
    <property type="entry name" value="GALACTOFURANOSYLTRANSFERASE GLFT2"/>
    <property type="match status" value="1"/>
</dbReference>
<evidence type="ECO:0000256" key="3">
    <source>
        <dbReference type="ARBA" id="ARBA00022679"/>
    </source>
</evidence>
<evidence type="ECO:0000256" key="2">
    <source>
        <dbReference type="ARBA" id="ARBA00022676"/>
    </source>
</evidence>
<evidence type="ECO:0000256" key="1">
    <source>
        <dbReference type="ARBA" id="ARBA00006739"/>
    </source>
</evidence>
<reference evidence="5" key="1">
    <citation type="journal article" date="2020" name="MBio">
        <title>Horizontal gene transfer to a defensive symbiont with a reduced genome amongst a multipartite beetle microbiome.</title>
        <authorList>
            <person name="Waterworth S.C."/>
            <person name="Florez L.V."/>
            <person name="Rees E.R."/>
            <person name="Hertweck C."/>
            <person name="Kaltenpoth M."/>
            <person name="Kwan J.C."/>
        </authorList>
    </citation>
    <scope>NUCLEOTIDE SEQUENCE [LARGE SCALE GENOMIC DNA]</scope>
</reference>
<sequence>MGAIVLLPLGVDDAALDRCLAALDAGIAAGTAVWLADDAQAGPRALAVIEHWLAHTPLQAEYTRRARPLGEVAHLDEMLRACDGLDVAVLAPDSVPAPGWLQQLKACFAHDAAIATATPWCNAGEITAWPRLGELNPAPADSSALAHACAALPTLHPELPSAVTHAVLVRASARRRAGGLDAQSYGGWSAALIDLSLRMAGLGWRNVLCENAFVCRDGEAAAHDGDLDVLGTRWPGWAPRLAVFLMRDPLHGLRGDLQRGLQQAIMPRAQGDLFRAPTVPPPEPSA</sequence>
<protein>
    <recommendedName>
        <fullName evidence="6">Glycosyltransferase</fullName>
    </recommendedName>
</protein>
<proteinExistence type="inferred from homology"/>
<comment type="caution">
    <text evidence="4">The sequence shown here is derived from an EMBL/GenBank/DDBJ whole genome shotgun (WGS) entry which is preliminary data.</text>
</comment>
<dbReference type="PANTHER" id="PTHR43179">
    <property type="entry name" value="RHAMNOSYLTRANSFERASE WBBL"/>
    <property type="match status" value="1"/>
</dbReference>
<organism evidence="4 5">
    <name type="scientific">Stenotrophomonas maltophilia</name>
    <name type="common">Pseudomonas maltophilia</name>
    <name type="synonym">Xanthomonas maltophilia</name>
    <dbReference type="NCBI Taxonomy" id="40324"/>
    <lineage>
        <taxon>Bacteria</taxon>
        <taxon>Pseudomonadati</taxon>
        <taxon>Pseudomonadota</taxon>
        <taxon>Gammaproteobacteria</taxon>
        <taxon>Lysobacterales</taxon>
        <taxon>Lysobacteraceae</taxon>
        <taxon>Stenotrophomonas</taxon>
        <taxon>Stenotrophomonas maltophilia group</taxon>
    </lineage>
</organism>
<dbReference type="InterPro" id="IPR029044">
    <property type="entry name" value="Nucleotide-diphossugar_trans"/>
</dbReference>
<comment type="similarity">
    <text evidence="1">Belongs to the glycosyltransferase 2 family.</text>
</comment>
<keyword evidence="3" id="KW-0808">Transferase</keyword>
<dbReference type="GO" id="GO:0016757">
    <property type="term" value="F:glycosyltransferase activity"/>
    <property type="evidence" value="ECO:0007669"/>
    <property type="project" value="UniProtKB-KW"/>
</dbReference>